<evidence type="ECO:0000313" key="4">
    <source>
        <dbReference type="Proteomes" id="UP000027265"/>
    </source>
</evidence>
<evidence type="ECO:0000256" key="1">
    <source>
        <dbReference type="SAM" id="MobiDB-lite"/>
    </source>
</evidence>
<dbReference type="HOGENOM" id="CLU_113809_0_0_1"/>
<keyword evidence="2" id="KW-1133">Transmembrane helix</keyword>
<dbReference type="PRINTS" id="PR01217">
    <property type="entry name" value="PRICHEXTENSN"/>
</dbReference>
<organism evidence="3 4">
    <name type="scientific">Jaapia argillacea MUCL 33604</name>
    <dbReference type="NCBI Taxonomy" id="933084"/>
    <lineage>
        <taxon>Eukaryota</taxon>
        <taxon>Fungi</taxon>
        <taxon>Dikarya</taxon>
        <taxon>Basidiomycota</taxon>
        <taxon>Agaricomycotina</taxon>
        <taxon>Agaricomycetes</taxon>
        <taxon>Agaricomycetidae</taxon>
        <taxon>Jaapiales</taxon>
        <taxon>Jaapiaceae</taxon>
        <taxon>Jaapia</taxon>
    </lineage>
</organism>
<feature type="transmembrane region" description="Helical" evidence="2">
    <location>
        <begin position="12"/>
        <end position="35"/>
    </location>
</feature>
<evidence type="ECO:0000256" key="2">
    <source>
        <dbReference type="SAM" id="Phobius"/>
    </source>
</evidence>
<gene>
    <name evidence="3" type="ORF">JAAARDRAFT_200925</name>
</gene>
<feature type="compositionally biased region" description="Pro residues" evidence="1">
    <location>
        <begin position="204"/>
        <end position="215"/>
    </location>
</feature>
<name>A0A067P345_9AGAM</name>
<keyword evidence="4" id="KW-1185">Reference proteome</keyword>
<dbReference type="InParanoid" id="A0A067P345"/>
<evidence type="ECO:0000313" key="3">
    <source>
        <dbReference type="EMBL" id="KDQ49343.1"/>
    </source>
</evidence>
<accession>A0A067P345</accession>
<dbReference type="AlphaFoldDB" id="A0A067P345"/>
<keyword evidence="2" id="KW-0812">Transmembrane</keyword>
<keyword evidence="2" id="KW-0472">Membrane</keyword>
<reference evidence="4" key="1">
    <citation type="journal article" date="2014" name="Proc. Natl. Acad. Sci. U.S.A.">
        <title>Extensive sampling of basidiomycete genomes demonstrates inadequacy of the white-rot/brown-rot paradigm for wood decay fungi.</title>
        <authorList>
            <person name="Riley R."/>
            <person name="Salamov A.A."/>
            <person name="Brown D.W."/>
            <person name="Nagy L.G."/>
            <person name="Floudas D."/>
            <person name="Held B.W."/>
            <person name="Levasseur A."/>
            <person name="Lombard V."/>
            <person name="Morin E."/>
            <person name="Otillar R."/>
            <person name="Lindquist E.A."/>
            <person name="Sun H."/>
            <person name="LaButti K.M."/>
            <person name="Schmutz J."/>
            <person name="Jabbour D."/>
            <person name="Luo H."/>
            <person name="Baker S.E."/>
            <person name="Pisabarro A.G."/>
            <person name="Walton J.D."/>
            <person name="Blanchette R.A."/>
            <person name="Henrissat B."/>
            <person name="Martin F."/>
            <person name="Cullen D."/>
            <person name="Hibbett D.S."/>
            <person name="Grigoriev I.V."/>
        </authorList>
    </citation>
    <scope>NUCLEOTIDE SEQUENCE [LARGE SCALE GENOMIC DNA]</scope>
    <source>
        <strain evidence="4">MUCL 33604</strain>
    </source>
</reference>
<feature type="region of interest" description="Disordered" evidence="1">
    <location>
        <begin position="174"/>
        <end position="225"/>
    </location>
</feature>
<feature type="compositionally biased region" description="Polar residues" evidence="1">
    <location>
        <begin position="175"/>
        <end position="189"/>
    </location>
</feature>
<sequence length="225" mass="24591">MPTCKIDTIVSLICHLILLLMEGIYLFIILCTYAHGILIQVYNQLLQLVISTTHHVPTYRTPTPPPPIAPSLGTPSFPTLQPRSYTPVIIENKSLSPTQLATTQHTLLPSPTPSTSWDLLDILRECLEQLHNCNNPDHPSTCGNTPDYNPLPPSPITTSMTTLLELINNLTLSTCSPEDTSPKSANAPSTPLIFNPNPSNTLDIPPPPMPNPFQPSGPNYSWGSK</sequence>
<protein>
    <submittedName>
        <fullName evidence="3">Uncharacterized protein</fullName>
    </submittedName>
</protein>
<dbReference type="Proteomes" id="UP000027265">
    <property type="component" value="Unassembled WGS sequence"/>
</dbReference>
<proteinExistence type="predicted"/>
<dbReference type="EMBL" id="KL197788">
    <property type="protein sequence ID" value="KDQ49343.1"/>
    <property type="molecule type" value="Genomic_DNA"/>
</dbReference>